<evidence type="ECO:0000313" key="2">
    <source>
        <dbReference type="Proteomes" id="UP001196413"/>
    </source>
</evidence>
<protein>
    <submittedName>
        <fullName evidence="1">Uncharacterized protein</fullName>
    </submittedName>
</protein>
<dbReference type="EMBL" id="JAHQIW010001812">
    <property type="protein sequence ID" value="KAJ1353685.1"/>
    <property type="molecule type" value="Genomic_DNA"/>
</dbReference>
<dbReference type="AlphaFoldDB" id="A0AAD5M7S4"/>
<evidence type="ECO:0000313" key="1">
    <source>
        <dbReference type="EMBL" id="KAJ1353685.1"/>
    </source>
</evidence>
<accession>A0AAD5M7S4</accession>
<dbReference type="Proteomes" id="UP001196413">
    <property type="component" value="Unassembled WGS sequence"/>
</dbReference>
<keyword evidence="2" id="KW-1185">Reference proteome</keyword>
<comment type="caution">
    <text evidence="1">The sequence shown here is derived from an EMBL/GenBank/DDBJ whole genome shotgun (WGS) entry which is preliminary data.</text>
</comment>
<sequence>MLHASILQAKRRSVHGNERKKANCIIVANTVTGICNGAMNKKCNMPQQMLTLKPISADHTSISGTLSITNIIMASWSRRLWQNVVNRAVRTLASGPFGSKFFSAIGTVGGN</sequence>
<proteinExistence type="predicted"/>
<organism evidence="1 2">
    <name type="scientific">Parelaphostrongylus tenuis</name>
    <name type="common">Meningeal worm</name>
    <dbReference type="NCBI Taxonomy" id="148309"/>
    <lineage>
        <taxon>Eukaryota</taxon>
        <taxon>Metazoa</taxon>
        <taxon>Ecdysozoa</taxon>
        <taxon>Nematoda</taxon>
        <taxon>Chromadorea</taxon>
        <taxon>Rhabditida</taxon>
        <taxon>Rhabditina</taxon>
        <taxon>Rhabditomorpha</taxon>
        <taxon>Strongyloidea</taxon>
        <taxon>Metastrongylidae</taxon>
        <taxon>Parelaphostrongylus</taxon>
    </lineage>
</organism>
<reference evidence="1" key="1">
    <citation type="submission" date="2021-06" db="EMBL/GenBank/DDBJ databases">
        <title>Parelaphostrongylus tenuis whole genome reference sequence.</title>
        <authorList>
            <person name="Garwood T.J."/>
            <person name="Larsen P.A."/>
            <person name="Fountain-Jones N.M."/>
            <person name="Garbe J.R."/>
            <person name="Macchietto M.G."/>
            <person name="Kania S.A."/>
            <person name="Gerhold R.W."/>
            <person name="Richards J.E."/>
            <person name="Wolf T.M."/>
        </authorList>
    </citation>
    <scope>NUCLEOTIDE SEQUENCE</scope>
    <source>
        <strain evidence="1">MNPRO001-30</strain>
        <tissue evidence="1">Meninges</tissue>
    </source>
</reference>
<gene>
    <name evidence="1" type="ORF">KIN20_010375</name>
</gene>
<name>A0AAD5M7S4_PARTN</name>